<sequence>MNIDALKVFIAVAELKNFSRAAEQLNFSQPSISLQIRNLEKEFQEQLVYRSPKHVELTKAGKILYRNARDIISLYNDTITSIDQLKNIVSGSLKIGASYTIGEYVLPKVLAQFAADYPEIDIEVKIENTDDVTEEVRHTQLDMGLIEGSISYDDIVVQPFMEDEMVLITAPSHPLAKKQIIDPKELHNQVWIMRETGSGTRAYSDLLIKEWNLPVSRSFIFSSSQGIKEAVINGLGIAILSHLIVAKELERGELVAVTIKKNRFVRQLSIIHPPKRSFSKAEEVFLEKLLKER</sequence>
<accession>A0A366XXY9</accession>
<dbReference type="SUPFAM" id="SSF46785">
    <property type="entry name" value="Winged helix' DNA-binding domain"/>
    <property type="match status" value="1"/>
</dbReference>
<organism evidence="6 7">
    <name type="scientific">Bacillus taeanensis</name>
    <dbReference type="NCBI Taxonomy" id="273032"/>
    <lineage>
        <taxon>Bacteria</taxon>
        <taxon>Bacillati</taxon>
        <taxon>Bacillota</taxon>
        <taxon>Bacilli</taxon>
        <taxon>Bacillales</taxon>
        <taxon>Bacillaceae</taxon>
        <taxon>Bacillus</taxon>
    </lineage>
</organism>
<dbReference type="OrthoDB" id="9785745at2"/>
<name>A0A366XXY9_9BACI</name>
<dbReference type="GO" id="GO:0000976">
    <property type="term" value="F:transcription cis-regulatory region binding"/>
    <property type="evidence" value="ECO:0007669"/>
    <property type="project" value="TreeGrafter"/>
</dbReference>
<dbReference type="EMBL" id="QOCW01000014">
    <property type="protein sequence ID" value="RBW69014.1"/>
    <property type="molecule type" value="Genomic_DNA"/>
</dbReference>
<feature type="domain" description="HTH lysR-type" evidence="5">
    <location>
        <begin position="1"/>
        <end position="58"/>
    </location>
</feature>
<proteinExistence type="inferred from homology"/>
<evidence type="ECO:0000313" key="7">
    <source>
        <dbReference type="Proteomes" id="UP000253314"/>
    </source>
</evidence>
<evidence type="ECO:0000259" key="5">
    <source>
        <dbReference type="PROSITE" id="PS50931"/>
    </source>
</evidence>
<dbReference type="Gene3D" id="3.40.190.10">
    <property type="entry name" value="Periplasmic binding protein-like II"/>
    <property type="match status" value="2"/>
</dbReference>
<keyword evidence="4" id="KW-0804">Transcription</keyword>
<dbReference type="CDD" id="cd08420">
    <property type="entry name" value="PBP2_CysL_like"/>
    <property type="match status" value="1"/>
</dbReference>
<dbReference type="Proteomes" id="UP000253314">
    <property type="component" value="Unassembled WGS sequence"/>
</dbReference>
<dbReference type="SUPFAM" id="SSF53850">
    <property type="entry name" value="Periplasmic binding protein-like II"/>
    <property type="match status" value="1"/>
</dbReference>
<dbReference type="PROSITE" id="PS50931">
    <property type="entry name" value="HTH_LYSR"/>
    <property type="match status" value="1"/>
</dbReference>
<dbReference type="PANTHER" id="PTHR30126">
    <property type="entry name" value="HTH-TYPE TRANSCRIPTIONAL REGULATOR"/>
    <property type="match status" value="1"/>
</dbReference>
<dbReference type="GO" id="GO:0003700">
    <property type="term" value="F:DNA-binding transcription factor activity"/>
    <property type="evidence" value="ECO:0007669"/>
    <property type="project" value="InterPro"/>
</dbReference>
<reference evidence="6 7" key="1">
    <citation type="submission" date="2018-07" db="EMBL/GenBank/DDBJ databases">
        <title>Lottiidibacillus patelloidae gen. nov., sp. nov., isolated from the intestinal tract of a marine limpet and the reclassification of B. taeanensis BH030017T, B. algicola KMM 3737T and B. hwajinpoensis SW-72T as genus Lottiidibacillus.</title>
        <authorList>
            <person name="Liu R."/>
            <person name="Huang Z."/>
        </authorList>
    </citation>
    <scope>NUCLEOTIDE SEQUENCE [LARGE SCALE GENOMIC DNA]</scope>
    <source>
        <strain evidence="6 7">BH030017</strain>
    </source>
</reference>
<dbReference type="RefSeq" id="WP_113806662.1">
    <property type="nucleotide sequence ID" value="NZ_QOCW01000014.1"/>
</dbReference>
<comment type="similarity">
    <text evidence="1">Belongs to the LysR transcriptional regulatory family.</text>
</comment>
<protein>
    <submittedName>
        <fullName evidence="6">LysR family transcriptional regulator</fullName>
    </submittedName>
</protein>
<keyword evidence="3" id="KW-0238">DNA-binding</keyword>
<evidence type="ECO:0000313" key="6">
    <source>
        <dbReference type="EMBL" id="RBW69014.1"/>
    </source>
</evidence>
<dbReference type="InterPro" id="IPR000847">
    <property type="entry name" value="LysR_HTH_N"/>
</dbReference>
<dbReference type="InterPro" id="IPR036390">
    <property type="entry name" value="WH_DNA-bd_sf"/>
</dbReference>
<dbReference type="InterPro" id="IPR005119">
    <property type="entry name" value="LysR_subst-bd"/>
</dbReference>
<comment type="caution">
    <text evidence="6">The sequence shown here is derived from an EMBL/GenBank/DDBJ whole genome shotgun (WGS) entry which is preliminary data.</text>
</comment>
<dbReference type="Pfam" id="PF00126">
    <property type="entry name" value="HTH_1"/>
    <property type="match status" value="1"/>
</dbReference>
<keyword evidence="2" id="KW-0805">Transcription regulation</keyword>
<gene>
    <name evidence="6" type="ORF">DS031_13835</name>
</gene>
<dbReference type="Pfam" id="PF03466">
    <property type="entry name" value="LysR_substrate"/>
    <property type="match status" value="1"/>
</dbReference>
<dbReference type="PANTHER" id="PTHR30126:SF39">
    <property type="entry name" value="HTH-TYPE TRANSCRIPTIONAL REGULATOR CYSL"/>
    <property type="match status" value="1"/>
</dbReference>
<dbReference type="FunFam" id="1.10.10.10:FF:000001">
    <property type="entry name" value="LysR family transcriptional regulator"/>
    <property type="match status" value="1"/>
</dbReference>
<dbReference type="PRINTS" id="PR00039">
    <property type="entry name" value="HTHLYSR"/>
</dbReference>
<keyword evidence="7" id="KW-1185">Reference proteome</keyword>
<evidence type="ECO:0000256" key="3">
    <source>
        <dbReference type="ARBA" id="ARBA00023125"/>
    </source>
</evidence>
<dbReference type="AlphaFoldDB" id="A0A366XXY9"/>
<evidence type="ECO:0000256" key="2">
    <source>
        <dbReference type="ARBA" id="ARBA00023015"/>
    </source>
</evidence>
<dbReference type="InterPro" id="IPR036388">
    <property type="entry name" value="WH-like_DNA-bd_sf"/>
</dbReference>
<dbReference type="Gene3D" id="1.10.10.10">
    <property type="entry name" value="Winged helix-like DNA-binding domain superfamily/Winged helix DNA-binding domain"/>
    <property type="match status" value="1"/>
</dbReference>
<evidence type="ECO:0000256" key="4">
    <source>
        <dbReference type="ARBA" id="ARBA00023163"/>
    </source>
</evidence>
<evidence type="ECO:0000256" key="1">
    <source>
        <dbReference type="ARBA" id="ARBA00009437"/>
    </source>
</evidence>